<accession>A0AA96V771</accession>
<proteinExistence type="predicted"/>
<keyword evidence="3" id="KW-1185">Reference proteome</keyword>
<reference evidence="2 3" key="1">
    <citation type="submission" date="2023-07" db="EMBL/GenBank/DDBJ databases">
        <title>Closed genome sequence of Methanimicrococcus sp. Es2.</title>
        <authorList>
            <person name="Protasov E."/>
            <person name="Platt K."/>
            <person name="Reeh H."/>
            <person name="Poehlein A."/>
            <person name="Daniel R."/>
            <person name="Brune A."/>
        </authorList>
    </citation>
    <scope>NUCLEOTIDE SEQUENCE [LARGE SCALE GENOMIC DNA]</scope>
    <source>
        <strain evidence="2 3">Es2</strain>
    </source>
</reference>
<gene>
    <name evidence="2" type="ORF">MmiEs2_01480</name>
</gene>
<dbReference type="EMBL" id="CP131062">
    <property type="protein sequence ID" value="WNY27969.1"/>
    <property type="molecule type" value="Genomic_DNA"/>
</dbReference>
<sequence length="144" mass="16587">MEIDDVFLSLEEIQTILENDGCTWRIAADDDDIEEEDDCDLKIDLKTASFSADADTTEIEKWEAELPDSDENNEDEENEKENQGETVSKSGNETNLSDQFENAAVIYFDIFKKRTYTQTLIFQKEDENGKRIYRLIGFCDAPMC</sequence>
<name>A0AA96V771_9EURY</name>
<feature type="region of interest" description="Disordered" evidence="1">
    <location>
        <begin position="63"/>
        <end position="95"/>
    </location>
</feature>
<dbReference type="AlphaFoldDB" id="A0AA96V771"/>
<dbReference type="GeneID" id="85196599"/>
<feature type="compositionally biased region" description="Acidic residues" evidence="1">
    <location>
        <begin position="65"/>
        <end position="79"/>
    </location>
</feature>
<dbReference type="RefSeq" id="WP_316559536.1">
    <property type="nucleotide sequence ID" value="NZ_CP131062.1"/>
</dbReference>
<dbReference type="Proteomes" id="UP001302662">
    <property type="component" value="Chromosome"/>
</dbReference>
<dbReference type="KEGG" id="mees:MmiEs2_01480"/>
<evidence type="ECO:0000313" key="3">
    <source>
        <dbReference type="Proteomes" id="UP001302662"/>
    </source>
</evidence>
<evidence type="ECO:0000313" key="2">
    <source>
        <dbReference type="EMBL" id="WNY27969.1"/>
    </source>
</evidence>
<feature type="compositionally biased region" description="Polar residues" evidence="1">
    <location>
        <begin position="84"/>
        <end position="95"/>
    </location>
</feature>
<organism evidence="2 3">
    <name type="scientific">Methanimicrococcus stummii</name>
    <dbReference type="NCBI Taxonomy" id="3028294"/>
    <lineage>
        <taxon>Archaea</taxon>
        <taxon>Methanobacteriati</taxon>
        <taxon>Methanobacteriota</taxon>
        <taxon>Stenosarchaea group</taxon>
        <taxon>Methanomicrobia</taxon>
        <taxon>Methanosarcinales</taxon>
        <taxon>Methanosarcinaceae</taxon>
        <taxon>Methanimicrococcus</taxon>
    </lineage>
</organism>
<protein>
    <submittedName>
        <fullName evidence="2">Uncharacterized protein</fullName>
    </submittedName>
</protein>
<evidence type="ECO:0000256" key="1">
    <source>
        <dbReference type="SAM" id="MobiDB-lite"/>
    </source>
</evidence>